<keyword evidence="7" id="KW-0560">Oxidoreductase</keyword>
<feature type="domain" description="Fatty acid hydroxylase" evidence="6">
    <location>
        <begin position="105"/>
        <end position="235"/>
    </location>
</feature>
<evidence type="ECO:0000313" key="8">
    <source>
        <dbReference type="Proteomes" id="UP001595840"/>
    </source>
</evidence>
<dbReference type="RefSeq" id="WP_290261901.1">
    <property type="nucleotide sequence ID" value="NZ_JAUFQG010000004.1"/>
</dbReference>
<dbReference type="GO" id="GO:0016491">
    <property type="term" value="F:oxidoreductase activity"/>
    <property type="evidence" value="ECO:0007669"/>
    <property type="project" value="UniProtKB-KW"/>
</dbReference>
<dbReference type="InterPro" id="IPR050307">
    <property type="entry name" value="Sterol_Desaturase_Related"/>
</dbReference>
<accession>A0ABV8UZ21</accession>
<comment type="subcellular location">
    <subcellularLocation>
        <location evidence="1">Membrane</location>
    </subcellularLocation>
</comment>
<reference evidence="8" key="1">
    <citation type="journal article" date="2019" name="Int. J. Syst. Evol. Microbiol.">
        <title>The Global Catalogue of Microorganisms (GCM) 10K type strain sequencing project: providing services to taxonomists for standard genome sequencing and annotation.</title>
        <authorList>
            <consortium name="The Broad Institute Genomics Platform"/>
            <consortium name="The Broad Institute Genome Sequencing Center for Infectious Disease"/>
            <person name="Wu L."/>
            <person name="Ma J."/>
        </authorList>
    </citation>
    <scope>NUCLEOTIDE SEQUENCE [LARGE SCALE GENOMIC DNA]</scope>
    <source>
        <strain evidence="8">CECT 8570</strain>
    </source>
</reference>
<keyword evidence="4 5" id="KW-0472">Membrane</keyword>
<name>A0ABV8UZ21_9GAMM</name>
<feature type="transmembrane region" description="Helical" evidence="5">
    <location>
        <begin position="171"/>
        <end position="192"/>
    </location>
</feature>
<evidence type="ECO:0000313" key="7">
    <source>
        <dbReference type="EMBL" id="MFC4360935.1"/>
    </source>
</evidence>
<sequence>MALIDTLLNYWLAAPWPIALAIAFIANTSAYLLSAYAIDQLSAALTARGLIEWLDNCALKPRQKQQEMKHGIVACAIFATLSLLTREVYTSVWPNSLTELILQVITFVIFYETYSYFIHRLLHTKRLIKIHAVHHRSVRTTPWSAYSVHPIEAALIGITAPLFMYLLPMSIGVAFVLHFSGMMFTIFLHGNISLRGVNRPIKLVNNAPLDHSKHHQLGNKNFGFVNALWDNLMQTNYPHRK</sequence>
<feature type="transmembrane region" description="Helical" evidence="5">
    <location>
        <begin position="16"/>
        <end position="38"/>
    </location>
</feature>
<dbReference type="Pfam" id="PF04116">
    <property type="entry name" value="FA_hydroxylase"/>
    <property type="match status" value="1"/>
</dbReference>
<organism evidence="7 8">
    <name type="scientific">Simiduia curdlanivorans</name>
    <dbReference type="NCBI Taxonomy" id="1492769"/>
    <lineage>
        <taxon>Bacteria</taxon>
        <taxon>Pseudomonadati</taxon>
        <taxon>Pseudomonadota</taxon>
        <taxon>Gammaproteobacteria</taxon>
        <taxon>Cellvibrionales</taxon>
        <taxon>Cellvibrionaceae</taxon>
        <taxon>Simiduia</taxon>
    </lineage>
</organism>
<dbReference type="EC" id="1.-.-.-" evidence="7"/>
<keyword evidence="3 5" id="KW-1133">Transmembrane helix</keyword>
<feature type="transmembrane region" description="Helical" evidence="5">
    <location>
        <begin position="70"/>
        <end position="89"/>
    </location>
</feature>
<dbReference type="PANTHER" id="PTHR11863">
    <property type="entry name" value="STEROL DESATURASE"/>
    <property type="match status" value="1"/>
</dbReference>
<keyword evidence="8" id="KW-1185">Reference proteome</keyword>
<evidence type="ECO:0000256" key="3">
    <source>
        <dbReference type="ARBA" id="ARBA00022989"/>
    </source>
</evidence>
<feature type="transmembrane region" description="Helical" evidence="5">
    <location>
        <begin position="143"/>
        <end position="165"/>
    </location>
</feature>
<feature type="transmembrane region" description="Helical" evidence="5">
    <location>
        <begin position="101"/>
        <end position="122"/>
    </location>
</feature>
<dbReference type="Proteomes" id="UP001595840">
    <property type="component" value="Unassembled WGS sequence"/>
</dbReference>
<evidence type="ECO:0000256" key="2">
    <source>
        <dbReference type="ARBA" id="ARBA00022692"/>
    </source>
</evidence>
<dbReference type="EMBL" id="JBHSCX010000002">
    <property type="protein sequence ID" value="MFC4360935.1"/>
    <property type="molecule type" value="Genomic_DNA"/>
</dbReference>
<protein>
    <submittedName>
        <fullName evidence="7">Sterol desaturase family protein</fullName>
        <ecNumber evidence="7">1.-.-.-</ecNumber>
    </submittedName>
</protein>
<dbReference type="InterPro" id="IPR006694">
    <property type="entry name" value="Fatty_acid_hydroxylase"/>
</dbReference>
<evidence type="ECO:0000256" key="1">
    <source>
        <dbReference type="ARBA" id="ARBA00004370"/>
    </source>
</evidence>
<evidence type="ECO:0000259" key="6">
    <source>
        <dbReference type="Pfam" id="PF04116"/>
    </source>
</evidence>
<gene>
    <name evidence="7" type="ORF">ACFOX3_01405</name>
</gene>
<keyword evidence="2 5" id="KW-0812">Transmembrane</keyword>
<evidence type="ECO:0000256" key="4">
    <source>
        <dbReference type="ARBA" id="ARBA00023136"/>
    </source>
</evidence>
<comment type="caution">
    <text evidence="7">The sequence shown here is derived from an EMBL/GenBank/DDBJ whole genome shotgun (WGS) entry which is preliminary data.</text>
</comment>
<proteinExistence type="predicted"/>
<evidence type="ECO:0000256" key="5">
    <source>
        <dbReference type="SAM" id="Phobius"/>
    </source>
</evidence>